<dbReference type="PANTHER" id="PTHR48125:SF10">
    <property type="entry name" value="OS12G0136300 PROTEIN"/>
    <property type="match status" value="1"/>
</dbReference>
<dbReference type="SUPFAM" id="SSF51294">
    <property type="entry name" value="Hedgehog/intein (Hint) domain"/>
    <property type="match status" value="1"/>
</dbReference>
<dbReference type="PROSITE" id="PS50817">
    <property type="entry name" value="INTEIN_N_TER"/>
    <property type="match status" value="1"/>
</dbReference>
<dbReference type="GeneID" id="87013701"/>
<dbReference type="GO" id="GO:0016539">
    <property type="term" value="P:intein-mediated protein splicing"/>
    <property type="evidence" value="ECO:0007669"/>
    <property type="project" value="InterPro"/>
</dbReference>
<name>A0AAP6EIM7_9ACTN</name>
<dbReference type="EMBL" id="JARAWP010000015">
    <property type="protein sequence ID" value="MDX3021210.1"/>
    <property type="molecule type" value="Genomic_DNA"/>
</dbReference>
<dbReference type="EMBL" id="JARAWC010000023">
    <property type="protein sequence ID" value="MDX2963651.1"/>
    <property type="molecule type" value="Genomic_DNA"/>
</dbReference>
<evidence type="ECO:0000256" key="2">
    <source>
        <dbReference type="SAM" id="MobiDB-lite"/>
    </source>
</evidence>
<organism evidence="4 7">
    <name type="scientific">Streptomyces acidiscabies</name>
    <dbReference type="NCBI Taxonomy" id="42234"/>
    <lineage>
        <taxon>Bacteria</taxon>
        <taxon>Bacillati</taxon>
        <taxon>Actinomycetota</taxon>
        <taxon>Actinomycetes</taxon>
        <taxon>Kitasatosporales</taxon>
        <taxon>Streptomycetaceae</taxon>
        <taxon>Streptomyces</taxon>
    </lineage>
</organism>
<dbReference type="Proteomes" id="UP001282288">
    <property type="component" value="Unassembled WGS sequence"/>
</dbReference>
<evidence type="ECO:0000259" key="3">
    <source>
        <dbReference type="SMART" id="SM00306"/>
    </source>
</evidence>
<feature type="compositionally biased region" description="Basic and acidic residues" evidence="2">
    <location>
        <begin position="514"/>
        <end position="529"/>
    </location>
</feature>
<reference evidence="4 6" key="1">
    <citation type="journal article" date="2023" name="Microb. Genom.">
        <title>Mesoterricola silvestris gen. nov., sp. nov., Mesoterricola sediminis sp. nov., Geothrix oryzae sp. nov., Geothrix edaphica sp. nov., Geothrix rubra sp. nov., and Geothrix limicola sp. nov., six novel members of Acidobacteriota isolated from soils.</title>
        <authorList>
            <person name="Weisberg A.J."/>
            <person name="Pearce E."/>
            <person name="Kramer C.G."/>
            <person name="Chang J.H."/>
            <person name="Clarke C.R."/>
        </authorList>
    </citation>
    <scope>NUCLEOTIDE SEQUENCE</scope>
    <source>
        <strain evidence="5 6">NB05-1H</strain>
        <strain evidence="4">NRRL_B-16521</strain>
    </source>
</reference>
<dbReference type="InterPro" id="IPR029112">
    <property type="entry name" value="Ntox27"/>
</dbReference>
<keyword evidence="1" id="KW-0175">Coiled coil</keyword>
<evidence type="ECO:0000313" key="6">
    <source>
        <dbReference type="Proteomes" id="UP001272987"/>
    </source>
</evidence>
<feature type="compositionally biased region" description="Basic and acidic residues" evidence="2">
    <location>
        <begin position="487"/>
        <end position="504"/>
    </location>
</feature>
<feature type="compositionally biased region" description="Basic and acidic residues" evidence="2">
    <location>
        <begin position="537"/>
        <end position="549"/>
    </location>
</feature>
<feature type="compositionally biased region" description="Basic and acidic residues" evidence="2">
    <location>
        <begin position="1005"/>
        <end position="1016"/>
    </location>
</feature>
<feature type="region of interest" description="Disordered" evidence="2">
    <location>
        <begin position="875"/>
        <end position="956"/>
    </location>
</feature>
<feature type="compositionally biased region" description="Basic and acidic residues" evidence="2">
    <location>
        <begin position="944"/>
        <end position="953"/>
    </location>
</feature>
<evidence type="ECO:0000313" key="5">
    <source>
        <dbReference type="EMBL" id="MDX3021210.1"/>
    </source>
</evidence>
<dbReference type="Pfam" id="PF07591">
    <property type="entry name" value="PT-HINT"/>
    <property type="match status" value="1"/>
</dbReference>
<evidence type="ECO:0000256" key="1">
    <source>
        <dbReference type="SAM" id="Coils"/>
    </source>
</evidence>
<dbReference type="InterPro" id="IPR036844">
    <property type="entry name" value="Hint_dom_sf"/>
</dbReference>
<dbReference type="InterPro" id="IPR003587">
    <property type="entry name" value="Hint_dom_N"/>
</dbReference>
<dbReference type="RefSeq" id="WP_059045532.1">
    <property type="nucleotide sequence ID" value="NZ_BCMK01000031.1"/>
</dbReference>
<keyword evidence="6" id="KW-1185">Reference proteome</keyword>
<feature type="region of interest" description="Disordered" evidence="2">
    <location>
        <begin position="460"/>
        <end position="593"/>
    </location>
</feature>
<feature type="compositionally biased region" description="Low complexity" evidence="2">
    <location>
        <begin position="926"/>
        <end position="942"/>
    </location>
</feature>
<feature type="compositionally biased region" description="Basic and acidic residues" evidence="2">
    <location>
        <begin position="879"/>
        <end position="893"/>
    </location>
</feature>
<feature type="compositionally biased region" description="Low complexity" evidence="2">
    <location>
        <begin position="554"/>
        <end position="568"/>
    </location>
</feature>
<feature type="region of interest" description="Disordered" evidence="2">
    <location>
        <begin position="983"/>
        <end position="1016"/>
    </location>
</feature>
<dbReference type="CDD" id="cd00081">
    <property type="entry name" value="Hint"/>
    <property type="match status" value="1"/>
</dbReference>
<protein>
    <submittedName>
        <fullName evidence="4">Polymorphic toxin type 27 domain-containing protein</fullName>
    </submittedName>
</protein>
<proteinExistence type="predicted"/>
<dbReference type="NCBIfam" id="TIGR01443">
    <property type="entry name" value="intein_Cterm"/>
    <property type="match status" value="1"/>
</dbReference>
<dbReference type="InterPro" id="IPR006141">
    <property type="entry name" value="Intein_N"/>
</dbReference>
<feature type="compositionally biased region" description="Basic and acidic residues" evidence="2">
    <location>
        <begin position="572"/>
        <end position="593"/>
    </location>
</feature>
<feature type="domain" description="Hint" evidence="3">
    <location>
        <begin position="1179"/>
        <end position="1273"/>
    </location>
</feature>
<dbReference type="Pfam" id="PF15531">
    <property type="entry name" value="Ntox27"/>
    <property type="match status" value="1"/>
</dbReference>
<dbReference type="SMART" id="SM00306">
    <property type="entry name" value="HintN"/>
    <property type="match status" value="1"/>
</dbReference>
<dbReference type="Gene3D" id="2.170.16.10">
    <property type="entry name" value="Hedgehog/Intein (Hint) domain"/>
    <property type="match status" value="1"/>
</dbReference>
<comment type="caution">
    <text evidence="4">The sequence shown here is derived from an EMBL/GenBank/DDBJ whole genome shotgun (WGS) entry which is preliminary data.</text>
</comment>
<accession>A0AAP6EIM7</accession>
<feature type="compositionally biased region" description="Low complexity" evidence="2">
    <location>
        <begin position="469"/>
        <end position="486"/>
    </location>
</feature>
<gene>
    <name evidence="4" type="ORF">PV399_28590</name>
    <name evidence="5" type="ORF">PV666_25445</name>
</gene>
<evidence type="ECO:0000313" key="4">
    <source>
        <dbReference type="EMBL" id="MDX2963651.1"/>
    </source>
</evidence>
<feature type="compositionally biased region" description="Low complexity" evidence="2">
    <location>
        <begin position="894"/>
        <end position="905"/>
    </location>
</feature>
<feature type="coiled-coil region" evidence="1">
    <location>
        <begin position="810"/>
        <end position="837"/>
    </location>
</feature>
<sequence>MTATALATATAIAVTGGQLPDTAPQKTAATAAADDDPGIPFDLEGAAQTRKDQCLLGGVLRKGGPAMKEVARTGLGGSVEQLRTAADDDYWTDTPLSTAFDRDKAAADTKLDELWGRRSVWQTSLNVQTQPEGYGYTGFRWVEDEENPFYTTKLSGWVAAQFWQSEGNFYEDPHPTANKDSVDAATAIYNARYDENDHGDYEANSAWRQMQFMHPVYADDARLFLQYGGFPTTAPAPDSMEFRIDVENLKARFASCAYTNPPDPYKALKTELAVAATEWQDELAGQKTQRDTILRAESRANTDLATASQALGEALAQSLIADRLTDWQAYWTRQKPADHPTSYPEAVEFTKVKTWIADARGRASGRLFVASRAALSAKTQADLVTKAQDEAYAIADRAGLPRGRGLLYGQQAAQVTKASAAAVEAAAKATETAYHAARASAADSKTLNALANTQAHATKAEFRRKAAEEAQAQAKAAAEGAAAHATEAARRASEAKAAENRAKAAEQTAEAAADDAKAKRQKAEAERDYAASQKNLAEAERKKAQDAEGRAQTQRQVAAEQLAAAQAAGRTTAEKKDGALAQEGKARKARDAALAAETRRDTLVAKAEAAEALLAAVDGTTDAIEARQAAVKARGAADRATAAATAARSAADDATEAATEARAAATRAEGAHRRAQAAADGAKADVAVTGAAVQKAHAAAADAIDAAEAAKWNATTAKAQAQTAQKAAEKAKADAVVARSEARLAGADAVRTAGHAYATAQAAAAARDSAAQVVKPANDAIELGSPYAETDSSAGLAVLTGQAAKTAAEQQRALAQAKAAQAAKAAAEAKALAAKADADAKAAAQAAAGAAEYAANAIRSAAAAQTSANAADTSAKAAQKAEADTVAHHERATADAAAAQQAADTAGEHASQADASATEAERDAAGARSAADAAENDASTARGVADRAERDATTAETAAANARNLAVEAAYAAVRAEQVDFEAAQERQRTGDGGGTGVDGVVMKPSDDTRVDIDPKSDCVGTHSGSGIGCEIDLQFHIYGEMDFYLESCPLPGVDRAKCGKALQRDYLMSSPLDVTFRENDVHVDGLELTASVLKAIATGAVADIVGCWNRKISSCAWLAGSIILPTVLMKGVQAAFAVRTAMRDGARITTALWGLKGSGLVASAVARLEQLGTRALLARCFPAGTKVATADGAKRIEDVEVGDLVWSLDQATSRKSLQRVAKLFERTVDQLIRVRTDSGQVEASDTHRFWVTDRGWVEARDLRAGDTFETRTGTTDRVLGTSVVPGHVKVYNFEVERAHTYYVYAGDTPVLVHNECVDDLLRDLVRDGDHIVLGVNPFSDGLAGQLSGSARTFNGKAFGAELTEDRGMGVRALWTVGVERAVANPNVELAVTLDGVEGARTADEALEALLQRGEKIKPGDWATVQSSGYGTAWEMTKLRTAVRTGDREWSSITWYMNDGKEFVKVYPQKFRLPNGEPIPE</sequence>
<dbReference type="InterPro" id="IPR030934">
    <property type="entry name" value="Intein_C"/>
</dbReference>
<evidence type="ECO:0000313" key="7">
    <source>
        <dbReference type="Proteomes" id="UP001282288"/>
    </source>
</evidence>
<dbReference type="Proteomes" id="UP001272987">
    <property type="component" value="Unassembled WGS sequence"/>
</dbReference>
<dbReference type="PANTHER" id="PTHR48125">
    <property type="entry name" value="LP07818P1"/>
    <property type="match status" value="1"/>
</dbReference>